<reference evidence="8 9" key="1">
    <citation type="journal article" date="2020" name="Elife">
        <title>Loss of centromere function drives karyotype evolution in closely related Malassezia species.</title>
        <authorList>
            <person name="Sankaranarayanan S.R."/>
            <person name="Ianiri G."/>
            <person name="Coelho M.A."/>
            <person name="Reza M.H."/>
            <person name="Thimmappa B.C."/>
            <person name="Ganguly P."/>
            <person name="Vadnala R.N."/>
            <person name="Sun S."/>
            <person name="Siddharthan R."/>
            <person name="Tellgren-Roth C."/>
            <person name="Dawson T.L."/>
            <person name="Heitman J."/>
            <person name="Sanyal K."/>
        </authorList>
    </citation>
    <scope>NUCLEOTIDE SEQUENCE [LARGE SCALE GENOMIC DNA]</scope>
    <source>
        <strain evidence="8">CBS14141</strain>
    </source>
</reference>
<dbReference type="Pfam" id="PF00632">
    <property type="entry name" value="HECT"/>
    <property type="match status" value="1"/>
</dbReference>
<evidence type="ECO:0000256" key="6">
    <source>
        <dbReference type="SAM" id="MobiDB-lite"/>
    </source>
</evidence>
<evidence type="ECO:0000256" key="2">
    <source>
        <dbReference type="ARBA" id="ARBA00012485"/>
    </source>
</evidence>
<feature type="active site" description="Glycyl thioester intermediate" evidence="5">
    <location>
        <position position="823"/>
    </location>
</feature>
<dbReference type="PANTHER" id="PTHR45700">
    <property type="entry name" value="UBIQUITIN-PROTEIN LIGASE E3C"/>
    <property type="match status" value="1"/>
</dbReference>
<organism evidence="8 9">
    <name type="scientific">Malassezia furfur</name>
    <name type="common">Pityriasis versicolor infection agent</name>
    <name type="synonym">Pityrosporum furfur</name>
    <dbReference type="NCBI Taxonomy" id="55194"/>
    <lineage>
        <taxon>Eukaryota</taxon>
        <taxon>Fungi</taxon>
        <taxon>Dikarya</taxon>
        <taxon>Basidiomycota</taxon>
        <taxon>Ustilaginomycotina</taxon>
        <taxon>Malasseziomycetes</taxon>
        <taxon>Malasseziales</taxon>
        <taxon>Malasseziaceae</taxon>
        <taxon>Malassezia</taxon>
    </lineage>
</organism>
<evidence type="ECO:0000313" key="9">
    <source>
        <dbReference type="Proteomes" id="UP000818624"/>
    </source>
</evidence>
<feature type="compositionally biased region" description="Polar residues" evidence="6">
    <location>
        <begin position="13"/>
        <end position="25"/>
    </location>
</feature>
<keyword evidence="4 5" id="KW-0833">Ubl conjugation pathway</keyword>
<name>A0ABY8EKP4_MALFU</name>
<dbReference type="SUPFAM" id="SSF56204">
    <property type="entry name" value="Hect, E3 ligase catalytic domain"/>
    <property type="match status" value="1"/>
</dbReference>
<dbReference type="GO" id="GO:0061630">
    <property type="term" value="F:ubiquitin protein ligase activity"/>
    <property type="evidence" value="ECO:0007669"/>
    <property type="project" value="UniProtKB-EC"/>
</dbReference>
<keyword evidence="8" id="KW-0012">Acyltransferase</keyword>
<keyword evidence="9" id="KW-1185">Reference proteome</keyword>
<dbReference type="InterPro" id="IPR000569">
    <property type="entry name" value="HECT_dom"/>
</dbReference>
<evidence type="ECO:0000259" key="7">
    <source>
        <dbReference type="PROSITE" id="PS50237"/>
    </source>
</evidence>
<feature type="region of interest" description="Disordered" evidence="6">
    <location>
        <begin position="1"/>
        <end position="25"/>
    </location>
</feature>
<dbReference type="Gene3D" id="3.90.1750.10">
    <property type="entry name" value="Hect, E3 ligase catalytic domains"/>
    <property type="match status" value="1"/>
</dbReference>
<feature type="domain" description="HECT" evidence="7">
    <location>
        <begin position="493"/>
        <end position="855"/>
    </location>
</feature>
<evidence type="ECO:0000256" key="1">
    <source>
        <dbReference type="ARBA" id="ARBA00000885"/>
    </source>
</evidence>
<dbReference type="Gene3D" id="3.30.2410.10">
    <property type="entry name" value="Hect, E3 ligase catalytic domain"/>
    <property type="match status" value="1"/>
</dbReference>
<evidence type="ECO:0000256" key="3">
    <source>
        <dbReference type="ARBA" id="ARBA00022679"/>
    </source>
</evidence>
<evidence type="ECO:0000313" key="8">
    <source>
        <dbReference type="EMBL" id="WFD45630.1"/>
    </source>
</evidence>
<dbReference type="InterPro" id="IPR035983">
    <property type="entry name" value="Hect_E3_ubiquitin_ligase"/>
</dbReference>
<dbReference type="Gene3D" id="3.30.2160.10">
    <property type="entry name" value="Hect, E3 ligase catalytic domain"/>
    <property type="match status" value="1"/>
</dbReference>
<comment type="catalytic activity">
    <reaction evidence="1">
        <text>S-ubiquitinyl-[E2 ubiquitin-conjugating enzyme]-L-cysteine + [acceptor protein]-L-lysine = [E2 ubiquitin-conjugating enzyme]-L-cysteine + N(6)-ubiquitinyl-[acceptor protein]-L-lysine.</text>
        <dbReference type="EC" id="2.3.2.26"/>
    </reaction>
</comment>
<dbReference type="SMART" id="SM00119">
    <property type="entry name" value="HECTc"/>
    <property type="match status" value="1"/>
</dbReference>
<dbReference type="InterPro" id="IPR044611">
    <property type="entry name" value="E3A/B/C-like"/>
</dbReference>
<proteinExistence type="predicted"/>
<protein>
    <recommendedName>
        <fullName evidence="2">HECT-type E3 ubiquitin transferase</fullName>
        <ecNumber evidence="2">2.3.2.26</ecNumber>
    </recommendedName>
</protein>
<accession>A0ABY8EKP4</accession>
<dbReference type="Proteomes" id="UP000818624">
    <property type="component" value="Chromosome 1"/>
</dbReference>
<dbReference type="PROSITE" id="PS50237">
    <property type="entry name" value="HECT"/>
    <property type="match status" value="1"/>
</dbReference>
<evidence type="ECO:0000256" key="5">
    <source>
        <dbReference type="PROSITE-ProRule" id="PRU00104"/>
    </source>
</evidence>
<keyword evidence="3 8" id="KW-0808">Transferase</keyword>
<sequence length="855" mass="90972">MWASDELGGVSPAPQTRTDQLNARATQWRRTGRVAREIVFRDETIVPVAHTSATTLEDEERGASIASVRIHDKTQGAALGAWASLFQPRADPLVTEVRLARTHAARTPARLRAADLALHTVHDAAELAVCPAPGAVREAVAAGARALRADARQGAPDARRAYDALFHLVETCVSSPVMLYRLCARGGGAESATLDVLVHAADELPLEVRDTFRVHLDACLDTHAAHLAAAQRTADPGEALAVFESRFDGVRVAPRVCALLALELCAPDDADRVARLAHAVPRQAWAAPSEVLGAYTTGRLERLATRTSTGISARVGSYHAARQHARILPAATDAQLRSLLALLGHVWDANVARPADARCGVAAFYAVATELGFALDEYQEWVHAPWTERGMHPLCDEPCVLSLGAKVQILAWEARQAMRQASTYAWVHAHAPYPPTSRAHAHVAAGIQAAAGAAAPAGGAAGPLDDDAAHGVCAVHVRRTHLVDDSLPLLSLDATALLRPMKVTFDNELAQDAGGVLKEYLLLVCEALCAPSAGLLADIDEDPQRGVLWLAPRAPDADDAEAHDALQRLELLGIVLGLALVHGVTLPLRFPVRMYAHLLHAAHAAPPPPTDLAALRPIRPALAAGLAQLLAYDERSGRSVEDAMHLTWSVAHGAHVYPLAPGAPVVTAADRDAYAARVCTWVLHDAVRAPLDALTRGFVRVAAPPTPVARSPLQLLQPEELETLLRGRDERVLDVDALRASAAHVGFPARASRYGAQVHANVEHFWAVWASLDPASQHALLGFITGSPRVPAMGAASVGLRIQHVDDPYAQLGTARVPWSSTCTSTLFLPVYDSRAALEAKVRVALAHSTGFGLG</sequence>
<gene>
    <name evidence="8" type="primary">HUL4</name>
    <name evidence="8" type="ORF">GLX27_000252</name>
</gene>
<dbReference type="PANTHER" id="PTHR45700:SF8">
    <property type="entry name" value="HECT-TYPE E3 UBIQUITIN TRANSFERASE"/>
    <property type="match status" value="1"/>
</dbReference>
<evidence type="ECO:0000256" key="4">
    <source>
        <dbReference type="ARBA" id="ARBA00022786"/>
    </source>
</evidence>
<dbReference type="EC" id="2.3.2.26" evidence="2"/>
<dbReference type="EMBL" id="CP046234">
    <property type="protein sequence ID" value="WFD45630.1"/>
    <property type="molecule type" value="Genomic_DNA"/>
</dbReference>